<evidence type="ECO:0000256" key="2">
    <source>
        <dbReference type="SAM" id="SignalP"/>
    </source>
</evidence>
<gene>
    <name evidence="3" type="ORF">BDCG_03473</name>
</gene>
<organism evidence="3 4">
    <name type="scientific">Ajellomyces dermatitidis (strain ER-3 / ATCC MYA-2586)</name>
    <name type="common">Blastomyces dermatitidis</name>
    <dbReference type="NCBI Taxonomy" id="559297"/>
    <lineage>
        <taxon>Eukaryota</taxon>
        <taxon>Fungi</taxon>
        <taxon>Dikarya</taxon>
        <taxon>Ascomycota</taxon>
        <taxon>Pezizomycotina</taxon>
        <taxon>Eurotiomycetes</taxon>
        <taxon>Eurotiomycetidae</taxon>
        <taxon>Onygenales</taxon>
        <taxon>Ajellomycetaceae</taxon>
        <taxon>Blastomyces</taxon>
    </lineage>
</organism>
<evidence type="ECO:0008006" key="5">
    <source>
        <dbReference type="Google" id="ProtNLM"/>
    </source>
</evidence>
<accession>A0ABP2EWD2</accession>
<evidence type="ECO:0000313" key="4">
    <source>
        <dbReference type="Proteomes" id="UP000002039"/>
    </source>
</evidence>
<keyword evidence="4" id="KW-1185">Reference proteome</keyword>
<evidence type="ECO:0000313" key="3">
    <source>
        <dbReference type="EMBL" id="EEQ88353.2"/>
    </source>
</evidence>
<reference evidence="4" key="1">
    <citation type="journal article" date="2015" name="PLoS Genet.">
        <title>The dynamic genome and transcriptome of the human fungal pathogen Blastomyces and close relative Emmonsia.</title>
        <authorList>
            <person name="Munoz J.F."/>
            <person name="Gauthier G.M."/>
            <person name="Desjardins C.A."/>
            <person name="Gallo J.E."/>
            <person name="Holder J."/>
            <person name="Sullivan T.D."/>
            <person name="Marty A.J."/>
            <person name="Carmen J.C."/>
            <person name="Chen Z."/>
            <person name="Ding L."/>
            <person name="Gujja S."/>
            <person name="Magrini V."/>
            <person name="Misas E."/>
            <person name="Mitreva M."/>
            <person name="Priest M."/>
            <person name="Saif S."/>
            <person name="Whiston E.A."/>
            <person name="Young S."/>
            <person name="Zeng Q."/>
            <person name="Goldman W.E."/>
            <person name="Mardis E.R."/>
            <person name="Taylor J.W."/>
            <person name="McEwen J.G."/>
            <person name="Clay O.K."/>
            <person name="Klein B.S."/>
            <person name="Cuomo C.A."/>
        </authorList>
    </citation>
    <scope>NUCLEOTIDE SEQUENCE [LARGE SCALE GENOMIC DNA]</scope>
    <source>
        <strain evidence="4">ER-3 / ATCC MYA-2586</strain>
    </source>
</reference>
<dbReference type="RefSeq" id="XP_045275502.1">
    <property type="nucleotide sequence ID" value="XM_045419080.1"/>
</dbReference>
<feature type="chain" id="PRO_5047322913" description="Secreted protein" evidence="2">
    <location>
        <begin position="18"/>
        <end position="76"/>
    </location>
</feature>
<evidence type="ECO:0000256" key="1">
    <source>
        <dbReference type="SAM" id="MobiDB-lite"/>
    </source>
</evidence>
<dbReference type="Proteomes" id="UP000002039">
    <property type="component" value="Unassembled WGS sequence"/>
</dbReference>
<feature type="region of interest" description="Disordered" evidence="1">
    <location>
        <begin position="7"/>
        <end position="44"/>
    </location>
</feature>
<proteinExistence type="predicted"/>
<dbReference type="GeneID" id="69025763"/>
<keyword evidence="2" id="KW-0732">Signal</keyword>
<name>A0ABP2EWD2_AJEDR</name>
<protein>
    <recommendedName>
        <fullName evidence="5">Secreted protein</fullName>
    </recommendedName>
</protein>
<sequence>MVAAVVLGLLATTPSPGKPSQKPTRPWSVKAHANQDGNRAPVETRRMLKNVHDGGTNNNRREVVEIELRGGLKIED</sequence>
<feature type="signal peptide" evidence="2">
    <location>
        <begin position="1"/>
        <end position="17"/>
    </location>
</feature>
<dbReference type="EMBL" id="EQ999975">
    <property type="protein sequence ID" value="EEQ88353.2"/>
    <property type="molecule type" value="Genomic_DNA"/>
</dbReference>